<dbReference type="SMART" id="SM00862">
    <property type="entry name" value="Trans_reg_C"/>
    <property type="match status" value="1"/>
</dbReference>
<proteinExistence type="predicted"/>
<dbReference type="GO" id="GO:0003677">
    <property type="term" value="F:DNA binding"/>
    <property type="evidence" value="ECO:0007669"/>
    <property type="project" value="UniProtKB-UniRule"/>
</dbReference>
<dbReference type="InterPro" id="IPR016032">
    <property type="entry name" value="Sig_transdc_resp-reg_C-effctor"/>
</dbReference>
<dbReference type="Pfam" id="PF00486">
    <property type="entry name" value="Trans_reg_C"/>
    <property type="match status" value="1"/>
</dbReference>
<protein>
    <submittedName>
        <fullName evidence="4">Helix-turn-helix domain-containing protein</fullName>
    </submittedName>
</protein>
<comment type="caution">
    <text evidence="4">The sequence shown here is derived from an EMBL/GenBank/DDBJ whole genome shotgun (WGS) entry which is preliminary data.</text>
</comment>
<gene>
    <name evidence="4" type="ORF">KC660_01660</name>
</gene>
<evidence type="ECO:0000256" key="1">
    <source>
        <dbReference type="ARBA" id="ARBA00023125"/>
    </source>
</evidence>
<keyword evidence="1 2" id="KW-0238">DNA-binding</keyword>
<dbReference type="Gene3D" id="1.10.10.10">
    <property type="entry name" value="Winged helix-like DNA-binding domain superfamily/Winged helix DNA-binding domain"/>
    <property type="match status" value="1"/>
</dbReference>
<dbReference type="PROSITE" id="PS51755">
    <property type="entry name" value="OMPR_PHOB"/>
    <property type="match status" value="1"/>
</dbReference>
<organism evidence="4 5">
    <name type="scientific">Candidatus Dojkabacteria bacterium</name>
    <dbReference type="NCBI Taxonomy" id="2099670"/>
    <lineage>
        <taxon>Bacteria</taxon>
        <taxon>Candidatus Dojkabacteria</taxon>
    </lineage>
</organism>
<name>A0A955RI12_9BACT</name>
<dbReference type="InterPro" id="IPR001867">
    <property type="entry name" value="OmpR/PhoB-type_DNA-bd"/>
</dbReference>
<feature type="non-terminal residue" evidence="4">
    <location>
        <position position="1"/>
    </location>
</feature>
<reference evidence="4" key="2">
    <citation type="journal article" date="2021" name="Microbiome">
        <title>Successional dynamics and alternative stable states in a saline activated sludge microbial community over 9 years.</title>
        <authorList>
            <person name="Wang Y."/>
            <person name="Ye J."/>
            <person name="Ju F."/>
            <person name="Liu L."/>
            <person name="Boyd J.A."/>
            <person name="Deng Y."/>
            <person name="Parks D.H."/>
            <person name="Jiang X."/>
            <person name="Yin X."/>
            <person name="Woodcroft B.J."/>
            <person name="Tyson G.W."/>
            <person name="Hugenholtz P."/>
            <person name="Polz M.F."/>
            <person name="Zhang T."/>
        </authorList>
    </citation>
    <scope>NUCLEOTIDE SEQUENCE</scope>
    <source>
        <strain evidence="4">HKST-UBA10</strain>
    </source>
</reference>
<dbReference type="EMBL" id="JAGQLG010000059">
    <property type="protein sequence ID" value="MCA9382094.1"/>
    <property type="molecule type" value="Genomic_DNA"/>
</dbReference>
<evidence type="ECO:0000256" key="2">
    <source>
        <dbReference type="PROSITE-ProRule" id="PRU01091"/>
    </source>
</evidence>
<dbReference type="Proteomes" id="UP000782843">
    <property type="component" value="Unassembled WGS sequence"/>
</dbReference>
<dbReference type="AlphaFoldDB" id="A0A955RI12"/>
<reference evidence="4" key="1">
    <citation type="submission" date="2020-04" db="EMBL/GenBank/DDBJ databases">
        <authorList>
            <person name="Zhang T."/>
        </authorList>
    </citation>
    <scope>NUCLEOTIDE SEQUENCE</scope>
    <source>
        <strain evidence="4">HKST-UBA10</strain>
    </source>
</reference>
<accession>A0A955RI12</accession>
<dbReference type="InterPro" id="IPR036388">
    <property type="entry name" value="WH-like_DNA-bd_sf"/>
</dbReference>
<dbReference type="CDD" id="cd00383">
    <property type="entry name" value="trans_reg_C"/>
    <property type="match status" value="1"/>
</dbReference>
<feature type="DNA-binding region" description="OmpR/PhoB-type" evidence="2">
    <location>
        <begin position="1"/>
        <end position="78"/>
    </location>
</feature>
<dbReference type="GO" id="GO:0000160">
    <property type="term" value="P:phosphorelay signal transduction system"/>
    <property type="evidence" value="ECO:0007669"/>
    <property type="project" value="InterPro"/>
</dbReference>
<feature type="domain" description="OmpR/PhoB-type" evidence="3">
    <location>
        <begin position="1"/>
        <end position="78"/>
    </location>
</feature>
<dbReference type="SUPFAM" id="SSF46894">
    <property type="entry name" value="C-terminal effector domain of the bipartite response regulators"/>
    <property type="match status" value="1"/>
</dbReference>
<evidence type="ECO:0000313" key="5">
    <source>
        <dbReference type="Proteomes" id="UP000782843"/>
    </source>
</evidence>
<evidence type="ECO:0000313" key="4">
    <source>
        <dbReference type="EMBL" id="MCA9382094.1"/>
    </source>
</evidence>
<sequence>RSLFTGQQQVIYDYLSKYAGEIVSKEDIAQVVWGADWEEKYSAQTLDKQISNIRKQLSVSDLKQEIITLRDQGYILKSIE</sequence>
<dbReference type="GO" id="GO:0006355">
    <property type="term" value="P:regulation of DNA-templated transcription"/>
    <property type="evidence" value="ECO:0007669"/>
    <property type="project" value="InterPro"/>
</dbReference>
<evidence type="ECO:0000259" key="3">
    <source>
        <dbReference type="PROSITE" id="PS51755"/>
    </source>
</evidence>